<evidence type="ECO:0000256" key="1">
    <source>
        <dbReference type="ARBA" id="ARBA00009741"/>
    </source>
</evidence>
<dbReference type="Pfam" id="PF05175">
    <property type="entry name" value="MTS"/>
    <property type="match status" value="1"/>
</dbReference>
<dbReference type="PROSITE" id="PS00092">
    <property type="entry name" value="N6_MTASE"/>
    <property type="match status" value="1"/>
</dbReference>
<dbReference type="Proteomes" id="UP000008143">
    <property type="component" value="Chromosome 9"/>
</dbReference>
<dbReference type="KEGG" id="xtr:595055"/>
<dbReference type="RefSeq" id="NP_001025663.1">
    <property type="nucleotide sequence ID" value="NM_001030492.1"/>
</dbReference>
<proteinExistence type="evidence at transcript level"/>
<dbReference type="CTD" id="29081"/>
<reference evidence="6" key="1">
    <citation type="journal article" date="2002" name="Dev. Dyn.">
        <title>Genetic and genomic tools for Xenopus research: The NIH Xenopus initiative.</title>
        <authorList>
            <person name="Klein S.L."/>
            <person name="Strausberg R.L."/>
            <person name="Wagner L."/>
            <person name="Pontius J."/>
            <person name="Clifton S.W."/>
            <person name="Richardson P."/>
        </authorList>
    </citation>
    <scope>NUCLEOTIDE SEQUENCE</scope>
</reference>
<dbReference type="GO" id="GO:0008988">
    <property type="term" value="F:rRNA (adenine-N6-)-methyltransferase activity"/>
    <property type="evidence" value="ECO:0000318"/>
    <property type="project" value="GO_Central"/>
</dbReference>
<evidence type="ECO:0000313" key="4">
    <source>
        <dbReference type="EMBL" id="AAH92545.1"/>
    </source>
</evidence>
<dbReference type="GO" id="GO:0003676">
    <property type="term" value="F:nucleic acid binding"/>
    <property type="evidence" value="ECO:0007669"/>
    <property type="project" value="InterPro"/>
</dbReference>
<dbReference type="GeneID" id="595055"/>
<evidence type="ECO:0000313" key="7">
    <source>
        <dbReference type="Xenbase" id="XB-GENE-985451"/>
    </source>
</evidence>
<reference evidence="6" key="3">
    <citation type="submission" date="2025-04" db="UniProtKB">
        <authorList>
            <consortium name="RefSeq"/>
        </authorList>
    </citation>
    <scope>IDENTIFICATION</scope>
</reference>
<dbReference type="CDD" id="cd02440">
    <property type="entry name" value="AdoMet_MTases"/>
    <property type="match status" value="1"/>
</dbReference>
<comment type="similarity">
    <text evidence="1">Belongs to the methyltransferase superfamily. PrmA family.</text>
</comment>
<reference evidence="4" key="2">
    <citation type="submission" date="2005-04" db="EMBL/GenBank/DDBJ databases">
        <authorList>
            <consortium name="NIH - Xenopus Gene Collection (XGC) project"/>
        </authorList>
    </citation>
    <scope>NUCLEOTIDE SEQUENCE [LARGE SCALE MRNA]</scope>
    <source>
        <tissue evidence="4">Whole body</tissue>
    </source>
</reference>
<sequence>MKLKELEGCLQQVDVFENPKLLLEQYPTRPHIAACMLYTIHNTFNDIEDKVVADLGCGCGVLSIGAAMLGAGLCLGLDVDEDALDIFKTNTEEFELTNIDMIQFDICSLPPDCLSKSVDTVIMNPPFGTKHNKGMDMTFLRTALQMARNSVYSLHKTSTREHIKKKATDWNVKMEIIAELRYDLPASYKFHKKKSVDIEVDFIRFAFN</sequence>
<evidence type="ECO:0000256" key="2">
    <source>
        <dbReference type="ARBA" id="ARBA00041374"/>
    </source>
</evidence>
<accession>A0A803KJS3</accession>
<feature type="domain" description="Methyltransferase small" evidence="3">
    <location>
        <begin position="43"/>
        <end position="143"/>
    </location>
</feature>
<gene>
    <name evidence="6 7" type="primary">mettl5</name>
    <name evidence="4" type="synonym">MGC107788</name>
</gene>
<dbReference type="PANTHER" id="PTHR23290:SF0">
    <property type="entry name" value="RRNA N6-ADENOSINE-METHYLTRANSFERASE METTL5"/>
    <property type="match status" value="1"/>
</dbReference>
<evidence type="ECO:0000259" key="3">
    <source>
        <dbReference type="Pfam" id="PF05175"/>
    </source>
</evidence>
<keyword evidence="5" id="KW-1185">Reference proteome</keyword>
<evidence type="ECO:0000313" key="5">
    <source>
        <dbReference type="Proteomes" id="UP000008143"/>
    </source>
</evidence>
<dbReference type="OMA" id="DVVYSIH"/>
<dbReference type="InterPro" id="IPR007848">
    <property type="entry name" value="Small_mtfrase_dom"/>
</dbReference>
<name>A0A803KJS3_XENTR</name>
<organism evidence="4">
    <name type="scientific">Xenopus tropicalis</name>
    <name type="common">Western clawed frog</name>
    <name type="synonym">Silurana tropicalis</name>
    <dbReference type="NCBI Taxonomy" id="8364"/>
    <lineage>
        <taxon>Eukaryota</taxon>
        <taxon>Metazoa</taxon>
        <taxon>Chordata</taxon>
        <taxon>Craniata</taxon>
        <taxon>Vertebrata</taxon>
        <taxon>Euteleostomi</taxon>
        <taxon>Amphibia</taxon>
        <taxon>Batrachia</taxon>
        <taxon>Anura</taxon>
        <taxon>Pipoidea</taxon>
        <taxon>Pipidae</taxon>
        <taxon>Xenopodinae</taxon>
        <taxon>Xenopus</taxon>
        <taxon>Silurana</taxon>
    </lineage>
</organism>
<dbReference type="SUPFAM" id="SSF53335">
    <property type="entry name" value="S-adenosyl-L-methionine-dependent methyltransferases"/>
    <property type="match status" value="1"/>
</dbReference>
<dbReference type="Gene3D" id="3.40.50.150">
    <property type="entry name" value="Vaccinia Virus protein VP39"/>
    <property type="match status" value="1"/>
</dbReference>
<dbReference type="InterPro" id="IPR002052">
    <property type="entry name" value="DNA_methylase_N6_adenine_CS"/>
</dbReference>
<dbReference type="Xenbase" id="XB-GENE-985451">
    <property type="gene designation" value="mettl5"/>
</dbReference>
<dbReference type="PANTHER" id="PTHR23290">
    <property type="entry name" value="RRNA N6-ADENOSINE-METHYLTRANSFERASE METTL5"/>
    <property type="match status" value="1"/>
</dbReference>
<dbReference type="EMBL" id="BC092545">
    <property type="protein sequence ID" value="AAH92545.1"/>
    <property type="molecule type" value="mRNA"/>
</dbReference>
<dbReference type="InterPro" id="IPR029063">
    <property type="entry name" value="SAM-dependent_MTases_sf"/>
</dbReference>
<dbReference type="InterPro" id="IPR051720">
    <property type="entry name" value="rRNA_MeTrfase/Polyamine_Synth"/>
</dbReference>
<protein>
    <recommendedName>
        <fullName evidence="2">Methyltransferase-like protein 5</fullName>
    </recommendedName>
</protein>
<dbReference type="AlphaFoldDB" id="A0A803KJS3"/>
<evidence type="ECO:0000313" key="6">
    <source>
        <dbReference type="RefSeq" id="NP_001025663.1"/>
    </source>
</evidence>
<dbReference type="GO" id="GO:0031167">
    <property type="term" value="P:rRNA methylation"/>
    <property type="evidence" value="ECO:0000318"/>
    <property type="project" value="GO_Central"/>
</dbReference>
<dbReference type="OrthoDB" id="419617at2759"/>
<dbReference type="AGR" id="Xenbase:XB-GENE-985451"/>
<dbReference type="SMR" id="A0A803KJS3"/>